<dbReference type="InterPro" id="IPR015943">
    <property type="entry name" value="WD40/YVTN_repeat-like_dom_sf"/>
</dbReference>
<evidence type="ECO:0000313" key="4">
    <source>
        <dbReference type="Proteomes" id="UP000315010"/>
    </source>
</evidence>
<dbReference type="Gene3D" id="2.30.30.700">
    <property type="entry name" value="SLA1 homology domain 1"/>
    <property type="match status" value="1"/>
</dbReference>
<feature type="domain" description="Pyrrolo-quinoline quinone repeat" evidence="2">
    <location>
        <begin position="183"/>
        <end position="441"/>
    </location>
</feature>
<evidence type="ECO:0000313" key="3">
    <source>
        <dbReference type="EMBL" id="TWT78807.1"/>
    </source>
</evidence>
<dbReference type="InterPro" id="IPR002372">
    <property type="entry name" value="PQQ_rpt_dom"/>
</dbReference>
<dbReference type="Gene3D" id="2.40.10.480">
    <property type="match status" value="1"/>
</dbReference>
<keyword evidence="4" id="KW-1185">Reference proteome</keyword>
<sequence>MPNAKIEIRWRIVVCCFVFVSLATFANGQQYLSDFRIWTTAQGRSSDVRLRLIERTATLVKLQREDDSKIATLAIKTLSKEDQAFLKSLSMADSVSSPKSTTPKSESMQSASGLDSDSKLEEWPGWRGVARDGMSLCTGLLKQWPDGGPKLLWTIQGLGEGYSSPSVVEDQIFVLGTKGNQEVLFCLQREDGEPLWQATMGQNSGGGGYPGPRSTPTIDENLAYAIGSDGTLVCVDIKNGSTRWRKNLHQDFGGRCGHWSYAESPLVDANRLIFTPGGNRSTVAAVNKLNGNTLWIGSAAELSNGDDSDNSYTTAAYSSPIVEEVDSVRQSIHFLRGGLVAFSVEDGTPLWHYDAPANDTANCPTPVFADRSVFAASGYGTGGGKATVTRRGRVWNVEEQFFVSRFTNHHGGFVLYNGFLYGANDSTLLCVDWDSGEIRWQHRCVGKGSVSLADGMLYVRSERGPIALVEATPEAYRLLGQFDQPQRSDKQAWPHPVIAHGKLYLRDWDRMFCYDLKSDD</sequence>
<dbReference type="SUPFAM" id="SSF50998">
    <property type="entry name" value="Quinoprotein alcohol dehydrogenase-like"/>
    <property type="match status" value="1"/>
</dbReference>
<dbReference type="InterPro" id="IPR011047">
    <property type="entry name" value="Quinoprotein_ADH-like_sf"/>
</dbReference>
<feature type="compositionally biased region" description="Low complexity" evidence="1">
    <location>
        <begin position="94"/>
        <end position="107"/>
    </location>
</feature>
<reference evidence="3 4" key="1">
    <citation type="submission" date="2019-02" db="EMBL/GenBank/DDBJ databases">
        <title>Deep-cultivation of Planctomycetes and their phenomic and genomic characterization uncovers novel biology.</title>
        <authorList>
            <person name="Wiegand S."/>
            <person name="Jogler M."/>
            <person name="Boedeker C."/>
            <person name="Pinto D."/>
            <person name="Vollmers J."/>
            <person name="Rivas-Marin E."/>
            <person name="Kohn T."/>
            <person name="Peeters S.H."/>
            <person name="Heuer A."/>
            <person name="Rast P."/>
            <person name="Oberbeckmann S."/>
            <person name="Bunk B."/>
            <person name="Jeske O."/>
            <person name="Meyerdierks A."/>
            <person name="Storesund J.E."/>
            <person name="Kallscheuer N."/>
            <person name="Luecker S."/>
            <person name="Lage O.M."/>
            <person name="Pohl T."/>
            <person name="Merkel B.J."/>
            <person name="Hornburger P."/>
            <person name="Mueller R.-W."/>
            <person name="Bruemmer F."/>
            <person name="Labrenz M."/>
            <person name="Spormann A.M."/>
            <person name="Op Den Camp H."/>
            <person name="Overmann J."/>
            <person name="Amann R."/>
            <person name="Jetten M.S.M."/>
            <person name="Mascher T."/>
            <person name="Medema M.H."/>
            <person name="Devos D.P."/>
            <person name="Kaster A.-K."/>
            <person name="Ovreas L."/>
            <person name="Rohde M."/>
            <person name="Galperin M.Y."/>
            <person name="Jogler C."/>
        </authorList>
    </citation>
    <scope>NUCLEOTIDE SEQUENCE [LARGE SCALE GENOMIC DNA]</scope>
    <source>
        <strain evidence="3 4">CA13</strain>
    </source>
</reference>
<dbReference type="OrthoDB" id="229752at2"/>
<dbReference type="PANTHER" id="PTHR34512">
    <property type="entry name" value="CELL SURFACE PROTEIN"/>
    <property type="match status" value="1"/>
</dbReference>
<dbReference type="Proteomes" id="UP000315010">
    <property type="component" value="Unassembled WGS sequence"/>
</dbReference>
<protein>
    <submittedName>
        <fullName evidence="3">Outer membrane biogenesis protein BamB</fullName>
    </submittedName>
</protein>
<dbReference type="PANTHER" id="PTHR34512:SF30">
    <property type="entry name" value="OUTER MEMBRANE PROTEIN ASSEMBLY FACTOR BAMB"/>
    <property type="match status" value="1"/>
</dbReference>
<organism evidence="3 4">
    <name type="scientific">Novipirellula herctigrandis</name>
    <dbReference type="NCBI Taxonomy" id="2527986"/>
    <lineage>
        <taxon>Bacteria</taxon>
        <taxon>Pseudomonadati</taxon>
        <taxon>Planctomycetota</taxon>
        <taxon>Planctomycetia</taxon>
        <taxon>Pirellulales</taxon>
        <taxon>Pirellulaceae</taxon>
        <taxon>Novipirellula</taxon>
    </lineage>
</organism>
<proteinExistence type="predicted"/>
<gene>
    <name evidence="3" type="ORF">CA13_02040</name>
</gene>
<dbReference type="Pfam" id="PF13360">
    <property type="entry name" value="PQQ_2"/>
    <property type="match status" value="1"/>
</dbReference>
<accession>A0A5C5YW94</accession>
<evidence type="ECO:0000259" key="2">
    <source>
        <dbReference type="Pfam" id="PF13360"/>
    </source>
</evidence>
<evidence type="ECO:0000256" key="1">
    <source>
        <dbReference type="SAM" id="MobiDB-lite"/>
    </source>
</evidence>
<comment type="caution">
    <text evidence="3">The sequence shown here is derived from an EMBL/GenBank/DDBJ whole genome shotgun (WGS) entry which is preliminary data.</text>
</comment>
<dbReference type="Gene3D" id="2.130.10.10">
    <property type="entry name" value="YVTN repeat-like/Quinoprotein amine dehydrogenase"/>
    <property type="match status" value="2"/>
</dbReference>
<feature type="region of interest" description="Disordered" evidence="1">
    <location>
        <begin position="94"/>
        <end position="119"/>
    </location>
</feature>
<dbReference type="EMBL" id="SJPJ01000001">
    <property type="protein sequence ID" value="TWT78807.1"/>
    <property type="molecule type" value="Genomic_DNA"/>
</dbReference>
<dbReference type="AlphaFoldDB" id="A0A5C5YW94"/>
<dbReference type="RefSeq" id="WP_146393904.1">
    <property type="nucleotide sequence ID" value="NZ_SJPJ01000001.1"/>
</dbReference>
<name>A0A5C5YW94_9BACT</name>